<feature type="region of interest" description="Disordered" evidence="1">
    <location>
        <begin position="108"/>
        <end position="133"/>
    </location>
</feature>
<comment type="caution">
    <text evidence="2">The sequence shown here is derived from an EMBL/GenBank/DDBJ whole genome shotgun (WGS) entry which is preliminary data.</text>
</comment>
<sequence>MKRRSRTYTDHTINQQQPLDSGDVKQCIYLHAKMNILTYIIDNKIYGREFIAVSKKCCYLCEFYIDFAQIQGYNIIVSGNHKKIYNQFPEIYTNQIIRQKLEHYTRSLPVGPDSGRNSPDLNNSDSRYMDASF</sequence>
<keyword evidence="3" id="KW-1185">Reference proteome</keyword>
<organism evidence="2 3">
    <name type="scientific">Funneliformis mosseae</name>
    <name type="common">Endomycorrhizal fungus</name>
    <name type="synonym">Glomus mosseae</name>
    <dbReference type="NCBI Taxonomy" id="27381"/>
    <lineage>
        <taxon>Eukaryota</taxon>
        <taxon>Fungi</taxon>
        <taxon>Fungi incertae sedis</taxon>
        <taxon>Mucoromycota</taxon>
        <taxon>Glomeromycotina</taxon>
        <taxon>Glomeromycetes</taxon>
        <taxon>Glomerales</taxon>
        <taxon>Glomeraceae</taxon>
        <taxon>Funneliformis</taxon>
    </lineage>
</organism>
<evidence type="ECO:0000313" key="3">
    <source>
        <dbReference type="Proteomes" id="UP000789375"/>
    </source>
</evidence>
<dbReference type="AlphaFoldDB" id="A0A9N9EI26"/>
<dbReference type="InterPro" id="IPR027796">
    <property type="entry name" value="OTT_1508_deam-like"/>
</dbReference>
<name>A0A9N9EI26_FUNMO</name>
<accession>A0A9N9EI26</accession>
<proteinExistence type="predicted"/>
<feature type="compositionally biased region" description="Polar residues" evidence="1">
    <location>
        <begin position="115"/>
        <end position="126"/>
    </location>
</feature>
<dbReference type="Pfam" id="PF14441">
    <property type="entry name" value="OTT_1508_deam"/>
    <property type="match status" value="1"/>
</dbReference>
<dbReference type="EMBL" id="CAJVPP010006240">
    <property type="protein sequence ID" value="CAG8675766.1"/>
    <property type="molecule type" value="Genomic_DNA"/>
</dbReference>
<dbReference type="Proteomes" id="UP000789375">
    <property type="component" value="Unassembled WGS sequence"/>
</dbReference>
<reference evidence="2" key="1">
    <citation type="submission" date="2021-06" db="EMBL/GenBank/DDBJ databases">
        <authorList>
            <person name="Kallberg Y."/>
            <person name="Tangrot J."/>
            <person name="Rosling A."/>
        </authorList>
    </citation>
    <scope>NUCLEOTIDE SEQUENCE</scope>
    <source>
        <strain evidence="2">87-6 pot B 2015</strain>
    </source>
</reference>
<protein>
    <submittedName>
        <fullName evidence="2">13126_t:CDS:1</fullName>
    </submittedName>
</protein>
<evidence type="ECO:0000256" key="1">
    <source>
        <dbReference type="SAM" id="MobiDB-lite"/>
    </source>
</evidence>
<evidence type="ECO:0000313" key="2">
    <source>
        <dbReference type="EMBL" id="CAG8675766.1"/>
    </source>
</evidence>
<gene>
    <name evidence="2" type="ORF">FMOSSE_LOCUS12636</name>
</gene>